<sequence>MNQIEAKRRDSKITALRMLLRQLRQSDGSWSDGKRIWRGQDLDTLRRDVLHQIVQARMSIPTPQDAHHWKNLAAHLHLMARSAVRDGKKAPQLAEQLVAILQHRNSHFLPRVLRRHFPESYASLALEDRTSPKEYDHIIAAWSRKDHVLKARFHSDWLDLTFEPGTPVRLTRRGNFVLDTDQRSEEIDPLLVRRRRSRASRKPKPAPQGAEAPGF</sequence>
<proteinExistence type="predicted"/>
<gene>
    <name evidence="2" type="ORF">OM960_23225</name>
</gene>
<name>A0ABT3J9R6_9RHOB</name>
<evidence type="ECO:0000313" key="3">
    <source>
        <dbReference type="Proteomes" id="UP001207582"/>
    </source>
</evidence>
<evidence type="ECO:0000256" key="1">
    <source>
        <dbReference type="SAM" id="MobiDB-lite"/>
    </source>
</evidence>
<protein>
    <submittedName>
        <fullName evidence="2">Uncharacterized protein</fullName>
    </submittedName>
</protein>
<dbReference type="Proteomes" id="UP001207582">
    <property type="component" value="Unassembled WGS sequence"/>
</dbReference>
<organism evidence="2 3">
    <name type="scientific">Defluviimonas salinarum</name>
    <dbReference type="NCBI Taxonomy" id="2992147"/>
    <lineage>
        <taxon>Bacteria</taxon>
        <taxon>Pseudomonadati</taxon>
        <taxon>Pseudomonadota</taxon>
        <taxon>Alphaproteobacteria</taxon>
        <taxon>Rhodobacterales</taxon>
        <taxon>Paracoccaceae</taxon>
        <taxon>Albidovulum</taxon>
    </lineage>
</organism>
<dbReference type="EMBL" id="JAPDOG010000043">
    <property type="protein sequence ID" value="MCW3784437.1"/>
    <property type="molecule type" value="Genomic_DNA"/>
</dbReference>
<dbReference type="RefSeq" id="WP_264773671.1">
    <property type="nucleotide sequence ID" value="NZ_JAPDOG010000043.1"/>
</dbReference>
<evidence type="ECO:0000313" key="2">
    <source>
        <dbReference type="EMBL" id="MCW3784437.1"/>
    </source>
</evidence>
<feature type="region of interest" description="Disordered" evidence="1">
    <location>
        <begin position="188"/>
        <end position="215"/>
    </location>
</feature>
<accession>A0ABT3J9R6</accession>
<keyword evidence="3" id="KW-1185">Reference proteome</keyword>
<comment type="caution">
    <text evidence="2">The sequence shown here is derived from an EMBL/GenBank/DDBJ whole genome shotgun (WGS) entry which is preliminary data.</text>
</comment>
<feature type="compositionally biased region" description="Basic residues" evidence="1">
    <location>
        <begin position="192"/>
        <end position="204"/>
    </location>
</feature>
<reference evidence="2 3" key="1">
    <citation type="submission" date="2022-10" db="EMBL/GenBank/DDBJ databases">
        <title>Defluviimonas sp. CAU 1641 isolated from mud.</title>
        <authorList>
            <person name="Kim W."/>
        </authorList>
    </citation>
    <scope>NUCLEOTIDE SEQUENCE [LARGE SCALE GENOMIC DNA]</scope>
    <source>
        <strain evidence="2 3">CAU 1641</strain>
    </source>
</reference>